<dbReference type="InterPro" id="IPR036188">
    <property type="entry name" value="FAD/NAD-bd_sf"/>
</dbReference>
<evidence type="ECO:0000313" key="6">
    <source>
        <dbReference type="EMBL" id="KAJ9641293.1"/>
    </source>
</evidence>
<dbReference type="Proteomes" id="UP001172681">
    <property type="component" value="Unassembled WGS sequence"/>
</dbReference>
<comment type="cofactor">
    <cofactor evidence="1">
        <name>FAD</name>
        <dbReference type="ChEBI" id="CHEBI:57692"/>
    </cofactor>
</comment>
<evidence type="ECO:0000259" key="5">
    <source>
        <dbReference type="Pfam" id="PF01494"/>
    </source>
</evidence>
<keyword evidence="3" id="KW-0274">FAD</keyword>
<evidence type="ECO:0000313" key="7">
    <source>
        <dbReference type="Proteomes" id="UP001172681"/>
    </source>
</evidence>
<dbReference type="InterPro" id="IPR050641">
    <property type="entry name" value="RIFMO-like"/>
</dbReference>
<comment type="caution">
    <text evidence="6">The sequence shown here is derived from an EMBL/GenBank/DDBJ whole genome shotgun (WGS) entry which is preliminary data.</text>
</comment>
<organism evidence="6 7">
    <name type="scientific">Knufia peltigerae</name>
    <dbReference type="NCBI Taxonomy" id="1002370"/>
    <lineage>
        <taxon>Eukaryota</taxon>
        <taxon>Fungi</taxon>
        <taxon>Dikarya</taxon>
        <taxon>Ascomycota</taxon>
        <taxon>Pezizomycotina</taxon>
        <taxon>Eurotiomycetes</taxon>
        <taxon>Chaetothyriomycetidae</taxon>
        <taxon>Chaetothyriales</taxon>
        <taxon>Trichomeriaceae</taxon>
        <taxon>Knufia</taxon>
    </lineage>
</organism>
<evidence type="ECO:0000256" key="3">
    <source>
        <dbReference type="ARBA" id="ARBA00022827"/>
    </source>
</evidence>
<evidence type="ECO:0000256" key="1">
    <source>
        <dbReference type="ARBA" id="ARBA00001974"/>
    </source>
</evidence>
<sequence>MLPDEVSVLIVGGGGSGLSSSILLSDLGVDSLLIERRPGTSHMPKAGAHNQRTMEIFRRHGIADQIQAIGMPAETRIRSTWVTSLGGSDELDRRELFSLDVNGEGVFREIFEKDSPELSAGLGQYLLEPLLRSNAEDRNPGKVCFGFELTRLFQNDGGVVAEVREVANGHVHKIRARYVIAADGGRTVGPMLGVSMVGQTGLATMTSLYFGADLSEYVTDDVVVHWFVGPRFGSWTGGALVKAGPKNWDRHSETWTIHLMIPPDEPDAQNLTKERALTRLRALLNLPELDAEILGVSPWHIESVHIEKSHVGNVFFIGDAAHRQPPTSGLGLQSAIQDADNLAWKLAAVIKGWANESILHTYETERRPVIQDNIEYALFAFQNQFAFEAGIGLIHAKTPEQRKAVFLKYLEDSPMGRTRRAVGAEVFGTGRMELDPHDREIGFHYEEGLTIPDGSPAPLRDPMGIAYTPTTRPGHRLPHVWLNKRGNRLSTHDLGGIGNFIILTGSRGKNWCEAATRLSGQSGIPIESYRITAGGDVGDPTRSWAKLSEISADGALLVRPDRYIACRFPTATSDPYETLERALTSLLKPSAAQTNVHSTNGGLGVGLMA</sequence>
<proteinExistence type="predicted"/>
<accession>A0AA39D184</accession>
<dbReference type="Gene3D" id="3.30.9.10">
    <property type="entry name" value="D-Amino Acid Oxidase, subunit A, domain 2"/>
    <property type="match status" value="1"/>
</dbReference>
<dbReference type="InterPro" id="IPR002938">
    <property type="entry name" value="FAD-bd"/>
</dbReference>
<dbReference type="Gene3D" id="3.40.30.120">
    <property type="match status" value="1"/>
</dbReference>
<dbReference type="GO" id="GO:0016709">
    <property type="term" value="F:oxidoreductase activity, acting on paired donors, with incorporation or reduction of molecular oxygen, NAD(P)H as one donor, and incorporation of one atom of oxygen"/>
    <property type="evidence" value="ECO:0007669"/>
    <property type="project" value="UniProtKB-ARBA"/>
</dbReference>
<protein>
    <recommendedName>
        <fullName evidence="5">FAD-binding domain-containing protein</fullName>
    </recommendedName>
</protein>
<feature type="domain" description="FAD-binding" evidence="5">
    <location>
        <begin position="5"/>
        <end position="375"/>
    </location>
</feature>
<dbReference type="PANTHER" id="PTHR43004">
    <property type="entry name" value="TRK SYSTEM POTASSIUM UPTAKE PROTEIN"/>
    <property type="match status" value="1"/>
</dbReference>
<keyword evidence="2" id="KW-0285">Flavoprotein</keyword>
<dbReference type="Gene3D" id="3.50.50.60">
    <property type="entry name" value="FAD/NAD(P)-binding domain"/>
    <property type="match status" value="1"/>
</dbReference>
<dbReference type="GO" id="GO:0071949">
    <property type="term" value="F:FAD binding"/>
    <property type="evidence" value="ECO:0007669"/>
    <property type="project" value="InterPro"/>
</dbReference>
<dbReference type="Pfam" id="PF01494">
    <property type="entry name" value="FAD_binding_3"/>
    <property type="match status" value="1"/>
</dbReference>
<dbReference type="SUPFAM" id="SSF51905">
    <property type="entry name" value="FAD/NAD(P)-binding domain"/>
    <property type="match status" value="1"/>
</dbReference>
<reference evidence="6" key="1">
    <citation type="submission" date="2022-10" db="EMBL/GenBank/DDBJ databases">
        <title>Culturing micro-colonial fungi from biological soil crusts in the Mojave desert and describing Neophaeococcomyces mojavensis, and introducing the new genera and species Taxawa tesnikishii.</title>
        <authorList>
            <person name="Kurbessoian T."/>
            <person name="Stajich J.E."/>
        </authorList>
    </citation>
    <scope>NUCLEOTIDE SEQUENCE</scope>
    <source>
        <strain evidence="6">TK_35</strain>
    </source>
</reference>
<dbReference type="AlphaFoldDB" id="A0AA39D184"/>
<dbReference type="Pfam" id="PF21274">
    <property type="entry name" value="Rng_hyd_C"/>
    <property type="match status" value="1"/>
</dbReference>
<name>A0AA39D184_9EURO</name>
<dbReference type="PANTHER" id="PTHR43004:SF19">
    <property type="entry name" value="BINDING MONOOXYGENASE, PUTATIVE (JCVI)-RELATED"/>
    <property type="match status" value="1"/>
</dbReference>
<evidence type="ECO:0000256" key="2">
    <source>
        <dbReference type="ARBA" id="ARBA00022630"/>
    </source>
</evidence>
<evidence type="ECO:0000256" key="4">
    <source>
        <dbReference type="ARBA" id="ARBA00023002"/>
    </source>
</evidence>
<keyword evidence="4" id="KW-0560">Oxidoreductase</keyword>
<keyword evidence="7" id="KW-1185">Reference proteome</keyword>
<gene>
    <name evidence="6" type="ORF">H2204_002971</name>
</gene>
<dbReference type="PRINTS" id="PR00420">
    <property type="entry name" value="RNGMNOXGNASE"/>
</dbReference>
<dbReference type="EMBL" id="JAPDRN010000012">
    <property type="protein sequence ID" value="KAJ9641293.1"/>
    <property type="molecule type" value="Genomic_DNA"/>
</dbReference>